<protein>
    <recommendedName>
        <fullName evidence="4">Hexosyltransferase</fullName>
    </recommendedName>
</protein>
<dbReference type="EMBL" id="JBGBPQ010000003">
    <property type="protein sequence ID" value="KAL1527307.1"/>
    <property type="molecule type" value="Genomic_DNA"/>
</dbReference>
<evidence type="ECO:0000313" key="2">
    <source>
        <dbReference type="EMBL" id="KAL1527307.1"/>
    </source>
</evidence>
<comment type="caution">
    <text evidence="2">The sequence shown here is derived from an EMBL/GenBank/DDBJ whole genome shotgun (WGS) entry which is preliminary data.</text>
</comment>
<dbReference type="AlphaFoldDB" id="A0AB34K241"/>
<feature type="region of interest" description="Disordered" evidence="1">
    <location>
        <begin position="341"/>
        <end position="367"/>
    </location>
</feature>
<evidence type="ECO:0008006" key="4">
    <source>
        <dbReference type="Google" id="ProtNLM"/>
    </source>
</evidence>
<gene>
    <name evidence="2" type="ORF">AB1Y20_015979</name>
</gene>
<dbReference type="Gene3D" id="3.90.550.10">
    <property type="entry name" value="Spore Coat Polysaccharide Biosynthesis Protein SpsA, Chain A"/>
    <property type="match status" value="1"/>
</dbReference>
<evidence type="ECO:0000313" key="3">
    <source>
        <dbReference type="Proteomes" id="UP001515480"/>
    </source>
</evidence>
<accession>A0AB34K241</accession>
<sequence>MALAPRVAIVTLHALEPEGLKGVTSFRSYRGQSSLDMCAPVVAHRLASPFLPIFNSSFFVMTNSADVVEEARRYGFESQRIPEELQAAVDLRRLRGNAQDPPSFWKLASLFKVAAVKYTEFSHVCFHDIDVVLNVHPLLWMLRDRKSAPARLLGCGMPQTVEAPHAELINGGLLCIRPQSQDYLELLDLVANASFDYERGWRPLGAPTRDERRAVQPDGSPINWRFPGSGDDQGLLLYHYHVRHGSFATPHRCTPQAAAFDRRLFYHFLGGVKPWHRVALHSLQEYYDRHRPGFCSWFLTLAAISKETADGAAPASTRCAAQMRRIKPVVWEHIHQLCPVPSAARGGNKHRSAPRRHQARDVRAPSE</sequence>
<dbReference type="Proteomes" id="UP001515480">
    <property type="component" value="Unassembled WGS sequence"/>
</dbReference>
<organism evidence="2 3">
    <name type="scientific">Prymnesium parvum</name>
    <name type="common">Toxic golden alga</name>
    <dbReference type="NCBI Taxonomy" id="97485"/>
    <lineage>
        <taxon>Eukaryota</taxon>
        <taxon>Haptista</taxon>
        <taxon>Haptophyta</taxon>
        <taxon>Prymnesiophyceae</taxon>
        <taxon>Prymnesiales</taxon>
        <taxon>Prymnesiaceae</taxon>
        <taxon>Prymnesium</taxon>
    </lineage>
</organism>
<reference evidence="2 3" key="1">
    <citation type="journal article" date="2024" name="Science">
        <title>Giant polyketide synthase enzymes in the biosynthesis of giant marine polyether toxins.</title>
        <authorList>
            <person name="Fallon T.R."/>
            <person name="Shende V.V."/>
            <person name="Wierzbicki I.H."/>
            <person name="Pendleton A.L."/>
            <person name="Watervoot N.F."/>
            <person name="Auber R.P."/>
            <person name="Gonzalez D.J."/>
            <person name="Wisecaver J.H."/>
            <person name="Moore B.S."/>
        </authorList>
    </citation>
    <scope>NUCLEOTIDE SEQUENCE [LARGE SCALE GENOMIC DNA]</scope>
    <source>
        <strain evidence="2 3">12B1</strain>
    </source>
</reference>
<keyword evidence="3" id="KW-1185">Reference proteome</keyword>
<feature type="compositionally biased region" description="Basic residues" evidence="1">
    <location>
        <begin position="347"/>
        <end position="358"/>
    </location>
</feature>
<dbReference type="SUPFAM" id="SSF53448">
    <property type="entry name" value="Nucleotide-diphospho-sugar transferases"/>
    <property type="match status" value="1"/>
</dbReference>
<evidence type="ECO:0000256" key="1">
    <source>
        <dbReference type="SAM" id="MobiDB-lite"/>
    </source>
</evidence>
<dbReference type="InterPro" id="IPR029044">
    <property type="entry name" value="Nucleotide-diphossugar_trans"/>
</dbReference>
<proteinExistence type="predicted"/>
<name>A0AB34K241_PRYPA</name>